<comment type="caution">
    <text evidence="1">The sequence shown here is derived from an EMBL/GenBank/DDBJ whole genome shotgun (WGS) entry which is preliminary data.</text>
</comment>
<dbReference type="RefSeq" id="WP_048091305.1">
    <property type="nucleotide sequence ID" value="NZ_JMIY01000005.1"/>
</dbReference>
<dbReference type="OrthoDB" id="374889at2157"/>
<keyword evidence="2" id="KW-1185">Reference proteome</keyword>
<sequence length="87" mass="9965">MASKAAEFYRSVRQTSAKILSMGETQISREYSMVKVHWGATFEKTGNKLVEFDVTYFIQKTGTEPKIIMFIVHQDEERAMKELGLLG</sequence>
<dbReference type="EMBL" id="JMIY01000005">
    <property type="protein sequence ID" value="KCZ71386.1"/>
    <property type="molecule type" value="Genomic_DNA"/>
</dbReference>
<dbReference type="AlphaFoldDB" id="A0A062UWL5"/>
<proteinExistence type="predicted"/>
<name>A0A062UWL5_9EURY</name>
<reference evidence="1 2" key="1">
    <citation type="journal article" date="2013" name="Nature">
        <title>Anaerobic oxidation of methane coupled to nitrate reduction in a novel archaeal lineage.</title>
        <authorList>
            <person name="Haroon M.F."/>
            <person name="Hu S."/>
            <person name="Shi Y."/>
            <person name="Imelfort M."/>
            <person name="Keller J."/>
            <person name="Hugenholtz P."/>
            <person name="Yuan Z."/>
            <person name="Tyson G.W."/>
        </authorList>
    </citation>
    <scope>NUCLEOTIDE SEQUENCE [LARGE SCALE GENOMIC DNA]</scope>
    <source>
        <strain evidence="1 2">ANME-2d</strain>
    </source>
</reference>
<evidence type="ECO:0000313" key="2">
    <source>
        <dbReference type="Proteomes" id="UP000027153"/>
    </source>
</evidence>
<dbReference type="Proteomes" id="UP000027153">
    <property type="component" value="Unassembled WGS sequence"/>
</dbReference>
<evidence type="ECO:0000313" key="1">
    <source>
        <dbReference type="EMBL" id="KCZ71386.1"/>
    </source>
</evidence>
<gene>
    <name evidence="1" type="ORF">ANME2D_02114</name>
</gene>
<organism evidence="1 2">
    <name type="scientific">Candidatus Methanoperedens nitratireducens</name>
    <dbReference type="NCBI Taxonomy" id="1392998"/>
    <lineage>
        <taxon>Archaea</taxon>
        <taxon>Methanobacteriati</taxon>
        <taxon>Methanobacteriota</taxon>
        <taxon>Stenosarchaea group</taxon>
        <taxon>Methanomicrobia</taxon>
        <taxon>Methanosarcinales</taxon>
        <taxon>ANME-2 cluster</taxon>
        <taxon>Candidatus Methanoperedentaceae</taxon>
        <taxon>Candidatus Methanoperedens</taxon>
    </lineage>
</organism>
<accession>A0A062UWL5</accession>
<protein>
    <submittedName>
        <fullName evidence="1">Uncharacterized protein</fullName>
    </submittedName>
</protein>